<keyword evidence="3" id="KW-0812">Transmembrane</keyword>
<feature type="region of interest" description="Disordered" evidence="8">
    <location>
        <begin position="174"/>
        <end position="194"/>
    </location>
</feature>
<feature type="chain" id="PRO_5043024681" evidence="9">
    <location>
        <begin position="21"/>
        <end position="194"/>
    </location>
</feature>
<keyword evidence="6" id="KW-0675">Receptor</keyword>
<evidence type="ECO:0000313" key="10">
    <source>
        <dbReference type="EMBL" id="KAK7082907.1"/>
    </source>
</evidence>
<comment type="caution">
    <text evidence="10">The sequence shown here is derived from an EMBL/GenBank/DDBJ whole genome shotgun (WGS) entry which is preliminary data.</text>
</comment>
<keyword evidence="2" id="KW-1003">Cell membrane</keyword>
<dbReference type="AlphaFoldDB" id="A0AAN8XGE8"/>
<evidence type="ECO:0000256" key="4">
    <source>
        <dbReference type="ARBA" id="ARBA00022989"/>
    </source>
</evidence>
<evidence type="ECO:0000256" key="1">
    <source>
        <dbReference type="ARBA" id="ARBA00004651"/>
    </source>
</evidence>
<dbReference type="Gene3D" id="3.40.190.10">
    <property type="entry name" value="Periplasmic binding protein-like II"/>
    <property type="match status" value="2"/>
</dbReference>
<evidence type="ECO:0000256" key="2">
    <source>
        <dbReference type="ARBA" id="ARBA00022475"/>
    </source>
</evidence>
<proteinExistence type="predicted"/>
<dbReference type="SUPFAM" id="SSF53850">
    <property type="entry name" value="Periplasmic binding protein-like II"/>
    <property type="match status" value="1"/>
</dbReference>
<protein>
    <submittedName>
        <fullName evidence="10">Uncharacterized protein</fullName>
    </submittedName>
</protein>
<dbReference type="Proteomes" id="UP001381693">
    <property type="component" value="Unassembled WGS sequence"/>
</dbReference>
<name>A0AAN8XGE8_HALRR</name>
<accession>A0AAN8XGE8</accession>
<dbReference type="InterPro" id="IPR052192">
    <property type="entry name" value="Insect_Ionotropic_Sensory_Rcpt"/>
</dbReference>
<keyword evidence="5" id="KW-0472">Membrane</keyword>
<evidence type="ECO:0000256" key="7">
    <source>
        <dbReference type="ARBA" id="ARBA00023180"/>
    </source>
</evidence>
<evidence type="ECO:0000256" key="3">
    <source>
        <dbReference type="ARBA" id="ARBA00022692"/>
    </source>
</evidence>
<keyword evidence="7" id="KW-0325">Glycoprotein</keyword>
<evidence type="ECO:0000256" key="6">
    <source>
        <dbReference type="ARBA" id="ARBA00023170"/>
    </source>
</evidence>
<evidence type="ECO:0000313" key="11">
    <source>
        <dbReference type="Proteomes" id="UP001381693"/>
    </source>
</evidence>
<keyword evidence="11" id="KW-1185">Reference proteome</keyword>
<evidence type="ECO:0000256" key="8">
    <source>
        <dbReference type="SAM" id="MobiDB-lite"/>
    </source>
</evidence>
<organism evidence="10 11">
    <name type="scientific">Halocaridina rubra</name>
    <name type="common">Hawaiian red shrimp</name>
    <dbReference type="NCBI Taxonomy" id="373956"/>
    <lineage>
        <taxon>Eukaryota</taxon>
        <taxon>Metazoa</taxon>
        <taxon>Ecdysozoa</taxon>
        <taxon>Arthropoda</taxon>
        <taxon>Crustacea</taxon>
        <taxon>Multicrustacea</taxon>
        <taxon>Malacostraca</taxon>
        <taxon>Eumalacostraca</taxon>
        <taxon>Eucarida</taxon>
        <taxon>Decapoda</taxon>
        <taxon>Pleocyemata</taxon>
        <taxon>Caridea</taxon>
        <taxon>Atyoidea</taxon>
        <taxon>Atyidae</taxon>
        <taxon>Halocaridina</taxon>
    </lineage>
</organism>
<dbReference type="GO" id="GO:0005886">
    <property type="term" value="C:plasma membrane"/>
    <property type="evidence" value="ECO:0007669"/>
    <property type="project" value="UniProtKB-SubCell"/>
</dbReference>
<keyword evidence="9" id="KW-0732">Signal</keyword>
<sequence>MGFWLLFSLLMTTYYKTALTATLAVPSVPPTINTLVQLLNSDLKYGMIDAKGSEYQLFSSSDVVLYKKLFNKMTFYSSAESMRRVAKGKYAYIYFKSNIEIIVSTEYTSFGGETNLHIASDEFFPGGYGWAFPKGAPYRRTFDHVMLRCIQAGLIGKWVKDLYKIYLKEAQNQKTPEEREADRQAASASANNRL</sequence>
<comment type="subcellular location">
    <subcellularLocation>
        <location evidence="1">Cell membrane</location>
        <topology evidence="1">Multi-pass membrane protein</topology>
    </subcellularLocation>
</comment>
<dbReference type="PANTHER" id="PTHR42643:SF24">
    <property type="entry name" value="IONOTROPIC RECEPTOR 60A"/>
    <property type="match status" value="1"/>
</dbReference>
<dbReference type="EMBL" id="JAXCGZ010003856">
    <property type="protein sequence ID" value="KAK7082907.1"/>
    <property type="molecule type" value="Genomic_DNA"/>
</dbReference>
<reference evidence="10 11" key="1">
    <citation type="submission" date="2023-11" db="EMBL/GenBank/DDBJ databases">
        <title>Halocaridina rubra genome assembly.</title>
        <authorList>
            <person name="Smith C."/>
        </authorList>
    </citation>
    <scope>NUCLEOTIDE SEQUENCE [LARGE SCALE GENOMIC DNA]</scope>
    <source>
        <strain evidence="10">EP-1</strain>
        <tissue evidence="10">Whole</tissue>
    </source>
</reference>
<evidence type="ECO:0000256" key="5">
    <source>
        <dbReference type="ARBA" id="ARBA00023136"/>
    </source>
</evidence>
<evidence type="ECO:0000256" key="9">
    <source>
        <dbReference type="SAM" id="SignalP"/>
    </source>
</evidence>
<keyword evidence="4" id="KW-1133">Transmembrane helix</keyword>
<dbReference type="PANTHER" id="PTHR42643">
    <property type="entry name" value="IONOTROPIC RECEPTOR 20A-RELATED"/>
    <property type="match status" value="1"/>
</dbReference>
<feature type="non-terminal residue" evidence="10">
    <location>
        <position position="194"/>
    </location>
</feature>
<feature type="signal peptide" evidence="9">
    <location>
        <begin position="1"/>
        <end position="20"/>
    </location>
</feature>
<gene>
    <name evidence="10" type="ORF">SK128_022481</name>
</gene>